<dbReference type="InParanoid" id="E0VFE8"/>
<reference evidence="2" key="3">
    <citation type="submission" date="2021-02" db="UniProtKB">
        <authorList>
            <consortium name="EnsemblMetazoa"/>
        </authorList>
    </citation>
    <scope>IDENTIFICATION</scope>
    <source>
        <strain evidence="2">USDA</strain>
    </source>
</reference>
<accession>E0VFE8</accession>
<dbReference type="KEGG" id="phu:Phum_PHUM156230"/>
<gene>
    <name evidence="2" type="primary">8236494</name>
    <name evidence="1" type="ORF">Phum_PHUM156230</name>
</gene>
<evidence type="ECO:0000313" key="3">
    <source>
        <dbReference type="Proteomes" id="UP000009046"/>
    </source>
</evidence>
<dbReference type="AlphaFoldDB" id="E0VFE8"/>
<organism>
    <name type="scientific">Pediculus humanus subsp. corporis</name>
    <name type="common">Body louse</name>
    <dbReference type="NCBI Taxonomy" id="121224"/>
    <lineage>
        <taxon>Eukaryota</taxon>
        <taxon>Metazoa</taxon>
        <taxon>Ecdysozoa</taxon>
        <taxon>Arthropoda</taxon>
        <taxon>Hexapoda</taxon>
        <taxon>Insecta</taxon>
        <taxon>Pterygota</taxon>
        <taxon>Neoptera</taxon>
        <taxon>Paraneoptera</taxon>
        <taxon>Psocodea</taxon>
        <taxon>Troctomorpha</taxon>
        <taxon>Phthiraptera</taxon>
        <taxon>Anoplura</taxon>
        <taxon>Pediculidae</taxon>
        <taxon>Pediculus</taxon>
    </lineage>
</organism>
<dbReference type="RefSeq" id="XP_002424842.1">
    <property type="nucleotide sequence ID" value="XM_002424797.1"/>
</dbReference>
<reference evidence="1" key="1">
    <citation type="submission" date="2007-04" db="EMBL/GenBank/DDBJ databases">
        <title>Annotation of Pediculus humanus corporis strain USDA.</title>
        <authorList>
            <person name="Kirkness E."/>
            <person name="Hannick L."/>
            <person name="Hass B."/>
            <person name="Bruggner R."/>
            <person name="Lawson D."/>
            <person name="Bidwell S."/>
            <person name="Joardar V."/>
            <person name="Caler E."/>
            <person name="Walenz B."/>
            <person name="Inman J."/>
            <person name="Schobel S."/>
            <person name="Galinsky K."/>
            <person name="Amedeo P."/>
            <person name="Strausberg R."/>
        </authorList>
    </citation>
    <scope>NUCLEOTIDE SEQUENCE</scope>
    <source>
        <strain evidence="1">USDA</strain>
    </source>
</reference>
<dbReference type="Proteomes" id="UP000009046">
    <property type="component" value="Unassembled WGS sequence"/>
</dbReference>
<dbReference type="HOGENOM" id="CLU_568993_0_0_1"/>
<name>E0VFE8_PEDHC</name>
<proteinExistence type="predicted"/>
<dbReference type="EMBL" id="DS235111">
    <property type="protein sequence ID" value="EEB12104.1"/>
    <property type="molecule type" value="Genomic_DNA"/>
</dbReference>
<dbReference type="GeneID" id="8236494"/>
<protein>
    <submittedName>
        <fullName evidence="1 2">Uncharacterized protein</fullName>
    </submittedName>
</protein>
<sequence>MGDIEFIPILDEITSEVNNLLFSTVYYGIHCERNCLLIKHQTKSLMVVLKNEKNWKIDFYTNVSSRDKSIKSGLKIDGCQNTIVLLDDKNKMWKLINAFEFSNEKDECLYLIDEKCFYEWVPIKKFNEYKVFDITATKNGFACLFEHNKKKFLQIFSCTNFNLLEDFTFDMLNATLSQNYYLKNISSNELNSDANNSLIICNRLDGKVSLHTGKDDCYTVATSKCIDYVCKNVVCIEKCYCSESSCVVWSDGVNINHTNIHFNFEKSNFATLKNLKVKHNIMGVKLLIRVADGLIAVTTNNFYYYIMINKEEEPEEEIESLDDILSKIMDGGLKINSLNKKIDLAANYLQFKELMQSNTLKDQVELIMENNILLIKMNSEHVFKKDLWKLRQSSFENKKFFVEMTDLETDLTQGITLKINIHLVTSNPIELFLIGDFGSDFNLLTLYLGKVNINNCNKDKNKFESNLLQLAKKRNPYFKE</sequence>
<dbReference type="VEuPathDB" id="VectorBase:PHUM156230"/>
<dbReference type="CTD" id="8236494"/>
<dbReference type="EMBL" id="AAZO01001829">
    <property type="status" value="NOT_ANNOTATED_CDS"/>
    <property type="molecule type" value="Genomic_DNA"/>
</dbReference>
<reference evidence="1" key="2">
    <citation type="submission" date="2007-04" db="EMBL/GenBank/DDBJ databases">
        <title>The genome of the human body louse.</title>
        <authorList>
            <consortium name="The Human Body Louse Genome Consortium"/>
            <person name="Kirkness E."/>
            <person name="Walenz B."/>
            <person name="Hass B."/>
            <person name="Bruggner R."/>
            <person name="Strausberg R."/>
        </authorList>
    </citation>
    <scope>NUCLEOTIDE SEQUENCE</scope>
    <source>
        <strain evidence="1">USDA</strain>
    </source>
</reference>
<evidence type="ECO:0000313" key="1">
    <source>
        <dbReference type="EMBL" id="EEB12104.1"/>
    </source>
</evidence>
<evidence type="ECO:0000313" key="2">
    <source>
        <dbReference type="EnsemblMetazoa" id="PHUM156230-PA"/>
    </source>
</evidence>
<dbReference type="EnsemblMetazoa" id="PHUM156230-RA">
    <property type="protein sequence ID" value="PHUM156230-PA"/>
    <property type="gene ID" value="PHUM156230"/>
</dbReference>
<keyword evidence="3" id="KW-1185">Reference proteome</keyword>